<dbReference type="InterPro" id="IPR019206">
    <property type="entry name" value="DUF2085_TM"/>
</dbReference>
<dbReference type="EMBL" id="JANUAU010000001">
    <property type="protein sequence ID" value="MCS3676130.1"/>
    <property type="molecule type" value="Genomic_DNA"/>
</dbReference>
<dbReference type="AlphaFoldDB" id="A0A9X2PSU2"/>
<evidence type="ECO:0000313" key="2">
    <source>
        <dbReference type="EMBL" id="MCS3676130.1"/>
    </source>
</evidence>
<keyword evidence="1" id="KW-0472">Membrane</keyword>
<evidence type="ECO:0000313" key="3">
    <source>
        <dbReference type="Proteomes" id="UP001155027"/>
    </source>
</evidence>
<dbReference type="Pfam" id="PF09858">
    <property type="entry name" value="DUF2085"/>
    <property type="match status" value="1"/>
</dbReference>
<gene>
    <name evidence="2" type="ORF">GGP71_000026</name>
</gene>
<reference evidence="2" key="1">
    <citation type="submission" date="2022-08" db="EMBL/GenBank/DDBJ databases">
        <title>Genomic Encyclopedia of Type Strains, Phase V (KMG-V): Genome sequencing to study the core and pangenomes of soil and plant-associated prokaryotes.</title>
        <authorList>
            <person name="Whitman W."/>
        </authorList>
    </citation>
    <scope>NUCLEOTIDE SEQUENCE</scope>
    <source>
        <strain evidence="2">0</strain>
    </source>
</reference>
<feature type="transmembrane region" description="Helical" evidence="1">
    <location>
        <begin position="9"/>
        <end position="31"/>
    </location>
</feature>
<dbReference type="Proteomes" id="UP001155027">
    <property type="component" value="Unassembled WGS sequence"/>
</dbReference>
<sequence>MANARSTRLVWYGLLAATSGVFILAMLPPILPAPLRAVVREGFAPVCHQLPGRSPHFGGVPVALCDRCSGIYLGLVLSVTASGWGRGLWAALGQHGRYLLLGSLVPLGVDWVGPVLGLWSSGPISRALTGLLFGGIAASYVTNRVLQRVARTASLEGPDRS</sequence>
<keyword evidence="1" id="KW-1133">Transmembrane helix</keyword>
<feature type="transmembrane region" description="Helical" evidence="1">
    <location>
        <begin position="71"/>
        <end position="91"/>
    </location>
</feature>
<proteinExistence type="predicted"/>
<evidence type="ECO:0000256" key="1">
    <source>
        <dbReference type="SAM" id="Phobius"/>
    </source>
</evidence>
<keyword evidence="1" id="KW-0812">Transmembrane</keyword>
<organism evidence="2 3">
    <name type="scientific">Salinibacter ruber</name>
    <dbReference type="NCBI Taxonomy" id="146919"/>
    <lineage>
        <taxon>Bacteria</taxon>
        <taxon>Pseudomonadati</taxon>
        <taxon>Rhodothermota</taxon>
        <taxon>Rhodothermia</taxon>
        <taxon>Rhodothermales</taxon>
        <taxon>Salinibacteraceae</taxon>
        <taxon>Salinibacter</taxon>
    </lineage>
</organism>
<name>A0A9X2PSU2_9BACT</name>
<accession>A0A9X2PSU2</accession>
<feature type="transmembrane region" description="Helical" evidence="1">
    <location>
        <begin position="98"/>
        <end position="118"/>
    </location>
</feature>
<comment type="caution">
    <text evidence="2">The sequence shown here is derived from an EMBL/GenBank/DDBJ whole genome shotgun (WGS) entry which is preliminary data.</text>
</comment>
<feature type="transmembrane region" description="Helical" evidence="1">
    <location>
        <begin position="124"/>
        <end position="142"/>
    </location>
</feature>
<dbReference type="RefSeq" id="WP_259079024.1">
    <property type="nucleotide sequence ID" value="NZ_JANUAU010000001.1"/>
</dbReference>
<protein>
    <submittedName>
        <fullName evidence="2">Membrane protein</fullName>
    </submittedName>
</protein>